<dbReference type="SUPFAM" id="SSF48537">
    <property type="entry name" value="Phospholipase C/P1 nuclease"/>
    <property type="match status" value="1"/>
</dbReference>
<evidence type="ECO:0000259" key="9">
    <source>
        <dbReference type="SMART" id="SM00770"/>
    </source>
</evidence>
<evidence type="ECO:0000256" key="4">
    <source>
        <dbReference type="ARBA" id="ARBA00022729"/>
    </source>
</evidence>
<evidence type="ECO:0000256" key="5">
    <source>
        <dbReference type="ARBA" id="ARBA00022801"/>
    </source>
</evidence>
<evidence type="ECO:0000256" key="1">
    <source>
        <dbReference type="ARBA" id="ARBA00012018"/>
    </source>
</evidence>
<keyword evidence="4" id="KW-0732">Signal</keyword>
<keyword evidence="8" id="KW-0472">Membrane</keyword>
<accession>E3GZA4</accession>
<dbReference type="GO" id="GO:0034480">
    <property type="term" value="F:phosphatidylcholine phospholipase C activity"/>
    <property type="evidence" value="ECO:0007669"/>
    <property type="project" value="UniProtKB-EC"/>
</dbReference>
<organism evidence="10 11">
    <name type="scientific">Methanothermus fervidus (strain ATCC 43054 / DSM 2088 / JCM 10308 / V24 S)</name>
    <dbReference type="NCBI Taxonomy" id="523846"/>
    <lineage>
        <taxon>Archaea</taxon>
        <taxon>Methanobacteriati</taxon>
        <taxon>Methanobacteriota</taxon>
        <taxon>Methanomada group</taxon>
        <taxon>Methanobacteria</taxon>
        <taxon>Methanobacteriales</taxon>
        <taxon>Methanothermaceae</taxon>
        <taxon>Methanothermus</taxon>
    </lineage>
</organism>
<name>E3GZA4_METFV</name>
<dbReference type="AlphaFoldDB" id="E3GZA4"/>
<feature type="transmembrane region" description="Helical" evidence="8">
    <location>
        <begin position="235"/>
        <end position="255"/>
    </location>
</feature>
<gene>
    <name evidence="10" type="ordered locus">Mfer_0838</name>
</gene>
<dbReference type="STRING" id="523846.Mfer_0838"/>
<dbReference type="EMBL" id="CP002278">
    <property type="protein sequence ID" value="ADP77636.1"/>
    <property type="molecule type" value="Genomic_DNA"/>
</dbReference>
<keyword evidence="11" id="KW-1185">Reference proteome</keyword>
<dbReference type="InterPro" id="IPR008947">
    <property type="entry name" value="PLipase_C/P1_nuclease_dom_sf"/>
</dbReference>
<evidence type="ECO:0000313" key="11">
    <source>
        <dbReference type="Proteomes" id="UP000002315"/>
    </source>
</evidence>
<feature type="domain" description="Zn-dependent PLC" evidence="9">
    <location>
        <begin position="1"/>
        <end position="208"/>
    </location>
</feature>
<evidence type="ECO:0000256" key="2">
    <source>
        <dbReference type="ARBA" id="ARBA00018391"/>
    </source>
</evidence>
<sequence>MNIKKYLLLALVLSLPFTFSFSYGWKEESHRYIVELIYNNLPSEYQSKIDLEAMKEGSTAPDLKFKDFKKHHFPPAYYEAKKWLNKGKDAWKKGNYKYASYCFGVATHYISDSFCAPHYVSGESKKDHEMYESQVIDYIPTIRYIPGDLYTLMSSGVSTQEEWDAWLKTRDPNIPRKHFDKAASVAYSAIKDTIDPIEGKDKRGYYPSNTNTTIEQKPLFNNSETIPTKKTGVPLAPLLLSALMMAVVAIYTRYFRP</sequence>
<evidence type="ECO:0000256" key="8">
    <source>
        <dbReference type="SAM" id="Phobius"/>
    </source>
</evidence>
<dbReference type="Pfam" id="PF00882">
    <property type="entry name" value="Zn_dep_PLPC"/>
    <property type="match status" value="1"/>
</dbReference>
<keyword evidence="8" id="KW-1133">Transmembrane helix</keyword>
<dbReference type="HOGENOM" id="CLU_094458_0_0_2"/>
<proteinExistence type="predicted"/>
<dbReference type="GO" id="GO:0008270">
    <property type="term" value="F:zinc ion binding"/>
    <property type="evidence" value="ECO:0007669"/>
    <property type="project" value="InterPro"/>
</dbReference>
<dbReference type="Gene3D" id="1.10.575.10">
    <property type="entry name" value="P1 Nuclease"/>
    <property type="match status" value="1"/>
</dbReference>
<dbReference type="SMART" id="SM00770">
    <property type="entry name" value="Zn_dep_PLPC"/>
    <property type="match status" value="1"/>
</dbReference>
<reference evidence="10 11" key="1">
    <citation type="journal article" date="2010" name="Stand. Genomic Sci.">
        <title>Complete genome sequence of Methanothermus fervidus type strain (V24S).</title>
        <authorList>
            <person name="Anderson I."/>
            <person name="Djao O.D."/>
            <person name="Misra M."/>
            <person name="Chertkov O."/>
            <person name="Nolan M."/>
            <person name="Lucas S."/>
            <person name="Lapidus A."/>
            <person name="Del Rio T.G."/>
            <person name="Tice H."/>
            <person name="Cheng J.F."/>
            <person name="Tapia R."/>
            <person name="Han C."/>
            <person name="Goodwin L."/>
            <person name="Pitluck S."/>
            <person name="Liolios K."/>
            <person name="Ivanova N."/>
            <person name="Mavromatis K."/>
            <person name="Mikhailova N."/>
            <person name="Pati A."/>
            <person name="Brambilla E."/>
            <person name="Chen A."/>
            <person name="Palaniappan K."/>
            <person name="Land M."/>
            <person name="Hauser L."/>
            <person name="Chang Y.J."/>
            <person name="Jeffries C.D."/>
            <person name="Sikorski J."/>
            <person name="Spring S."/>
            <person name="Rohde M."/>
            <person name="Eichinger K."/>
            <person name="Huber H."/>
            <person name="Wirth R."/>
            <person name="Goker M."/>
            <person name="Detter J.C."/>
            <person name="Woyke T."/>
            <person name="Bristow J."/>
            <person name="Eisen J.A."/>
            <person name="Markowitz V."/>
            <person name="Hugenholtz P."/>
            <person name="Klenk H.P."/>
            <person name="Kyrpides N.C."/>
        </authorList>
    </citation>
    <scope>NUCLEOTIDE SEQUENCE [LARGE SCALE GENOMIC DNA]</scope>
    <source>
        <strain evidence="11">ATCC 43054 / DSM 2088 / JCM 10308 / V24 S</strain>
    </source>
</reference>
<protein>
    <recommendedName>
        <fullName evidence="2">Phospholipase C</fullName>
        <ecNumber evidence="1">3.1.4.3</ecNumber>
    </recommendedName>
    <alternativeName>
        <fullName evidence="7">Phosphatidylcholine cholinephosphohydrolase</fullName>
    </alternativeName>
</protein>
<keyword evidence="5" id="KW-0378">Hydrolase</keyword>
<dbReference type="EC" id="3.1.4.3" evidence="1"/>
<keyword evidence="8" id="KW-0812">Transmembrane</keyword>
<evidence type="ECO:0000313" key="10">
    <source>
        <dbReference type="EMBL" id="ADP77636.1"/>
    </source>
</evidence>
<dbReference type="KEGG" id="mfv:Mfer_0838"/>
<evidence type="ECO:0000256" key="7">
    <source>
        <dbReference type="ARBA" id="ARBA00031285"/>
    </source>
</evidence>
<dbReference type="InterPro" id="IPR001531">
    <property type="entry name" value="Zn_PLipaseC"/>
</dbReference>
<dbReference type="InterPro" id="IPR029002">
    <property type="entry name" value="PLPC/GPLD1"/>
</dbReference>
<keyword evidence="6" id="KW-0862">Zinc</keyword>
<evidence type="ECO:0000256" key="6">
    <source>
        <dbReference type="ARBA" id="ARBA00022833"/>
    </source>
</evidence>
<keyword evidence="3" id="KW-0479">Metal-binding</keyword>
<dbReference type="Proteomes" id="UP000002315">
    <property type="component" value="Chromosome"/>
</dbReference>
<evidence type="ECO:0000256" key="3">
    <source>
        <dbReference type="ARBA" id="ARBA00022723"/>
    </source>
</evidence>